<proteinExistence type="inferred from homology"/>
<evidence type="ECO:0000256" key="7">
    <source>
        <dbReference type="ARBA" id="ARBA00023237"/>
    </source>
</evidence>
<evidence type="ECO:0000256" key="10">
    <source>
        <dbReference type="SAM" id="SignalP"/>
    </source>
</evidence>
<evidence type="ECO:0000256" key="4">
    <source>
        <dbReference type="ARBA" id="ARBA00022692"/>
    </source>
</evidence>
<evidence type="ECO:0000256" key="5">
    <source>
        <dbReference type="ARBA" id="ARBA00023077"/>
    </source>
</evidence>
<feature type="signal peptide" evidence="10">
    <location>
        <begin position="1"/>
        <end position="20"/>
    </location>
</feature>
<dbReference type="InterPro" id="IPR023996">
    <property type="entry name" value="TonB-dep_OMP_SusC/RagA"/>
</dbReference>
<evidence type="ECO:0000259" key="11">
    <source>
        <dbReference type="Pfam" id="PF00593"/>
    </source>
</evidence>
<evidence type="ECO:0000313" key="13">
    <source>
        <dbReference type="EMBL" id="ACU02992.1"/>
    </source>
</evidence>
<dbReference type="SUPFAM" id="SSF49464">
    <property type="entry name" value="Carboxypeptidase regulatory domain-like"/>
    <property type="match status" value="1"/>
</dbReference>
<dbReference type="OrthoDB" id="9768177at2"/>
<name>C6Y1L6_PEDHD</name>
<dbReference type="AlphaFoldDB" id="C6Y1L6"/>
<dbReference type="PROSITE" id="PS52016">
    <property type="entry name" value="TONB_DEPENDENT_REC_3"/>
    <property type="match status" value="1"/>
</dbReference>
<evidence type="ECO:0000256" key="1">
    <source>
        <dbReference type="ARBA" id="ARBA00004571"/>
    </source>
</evidence>
<dbReference type="NCBIfam" id="TIGR04056">
    <property type="entry name" value="OMP_RagA_SusC"/>
    <property type="match status" value="1"/>
</dbReference>
<accession>C6Y1L6</accession>
<dbReference type="InterPro" id="IPR000531">
    <property type="entry name" value="Beta-barrel_TonB"/>
</dbReference>
<sequence length="1080" mass="118934">MKRSIPLLFILLLFAGISFSQQQNRTISGKVMSQAEDELLAGVSVGIKGKPTAVSTDINGAFKITLPLNGEITLVFKYMGYKPREVKVTDEKELTVRMQPEAYMLNEVVSIGYKTLQRKDITGAVASVNARQLKDIPINSAAEALAGRLAGVQVTANEGMPGSDVRILVRGGGSITQSNAPLYVIDGVQVEDGLSNIAPSDIESVEVLKDASETAIYGARGANGVIVVTTKGGREAKTRISYDGFFGLAQLQRKLEVMSPYDFVLRQYERSRGLTNNETAFQQVYGDFADLGQYKNIAGIDWQEKTFGRDAVSQTHTIALTGGGKATTFNVSYTNNAQQGIMLNSKFNRQLINLKLDHRASEKLRAGFGMRYNDQKINGSGVSTSETTATYSLLRHTIKYKPLNTTGLSDDVQDEDYFNDTNTGNGLGVLNPIQLSDAQYRNRPSNNLNINGYLNYILTKGLSFRSTAGVNFTNTTINSFDDYFTSNARQNGGGLPIVNINNTKRFSLNNSNVFTYTLKKKAHNFSALLGQEIYNLRDEVKLDQLKQFSMGITPEKALGQLSLGVSSPLFPANVITESHLLSFFGGLNYAYNDKYLAKLTFRTDGSSKFATDKRWGYFPSGSIGWRISKEDFMKDVHFISDLKLRASYGASGNNRIDDYLYLTTFTTNAKYALNEIVNAGFTSSSLANKNLKWETTVTQNIGLDIALWDNRLQLNIDAYKNKVKDLLLNVRIPSISGYTTQLQNVGQTSNKGLEFQLNAIPVQNKNFSWTTNFNLAFNRNNIDRLSTASSYLPAPAVSFVSGQPSDYIVKVGKPVGSMYGFVSDGFYKVDDFNYDPATQIYTLKAGVADVSGVIGTAQPGWMKLKDRDGDNIITENDKDIIGNATPKFTGGFNQQFTYKNFDMSMFVNFVVGNDIYNANKVEFTNSYTPNTNMLAIMNNRWKMIDANGVVVQKVTVTGGVAQVTGIAPDQLAALNKDANIWMPISGTGAFYPTSWAVEDGSFLRLNNITLGYTFPVKLLSRAKINKLRVYVTANNVAVITGYSGFDPEVNVRSSNPVTPGVDYSAYPRSRTYLFGINLSL</sequence>
<dbReference type="Pfam" id="PF07715">
    <property type="entry name" value="Plug"/>
    <property type="match status" value="1"/>
</dbReference>
<dbReference type="NCBIfam" id="TIGR04057">
    <property type="entry name" value="SusC_RagA_signa"/>
    <property type="match status" value="1"/>
</dbReference>
<dbReference type="InterPro" id="IPR039426">
    <property type="entry name" value="TonB-dep_rcpt-like"/>
</dbReference>
<evidence type="ECO:0000256" key="2">
    <source>
        <dbReference type="ARBA" id="ARBA00022448"/>
    </source>
</evidence>
<dbReference type="STRING" id="485917.Phep_0770"/>
<dbReference type="RefSeq" id="WP_012780938.1">
    <property type="nucleotide sequence ID" value="NC_013061.1"/>
</dbReference>
<reference evidence="13 14" key="1">
    <citation type="journal article" date="2009" name="Stand. Genomic Sci.">
        <title>Complete genome sequence of Pedobacter heparinus type strain (HIM 762-3).</title>
        <authorList>
            <person name="Han C."/>
            <person name="Spring S."/>
            <person name="Lapidus A."/>
            <person name="Del Rio T.G."/>
            <person name="Tice H."/>
            <person name="Copeland A."/>
            <person name="Cheng J.F."/>
            <person name="Lucas S."/>
            <person name="Chen F."/>
            <person name="Nolan M."/>
            <person name="Bruce D."/>
            <person name="Goodwin L."/>
            <person name="Pitluck S."/>
            <person name="Ivanova N."/>
            <person name="Mavromatis K."/>
            <person name="Mikhailova N."/>
            <person name="Pati A."/>
            <person name="Chen A."/>
            <person name="Palaniappan K."/>
            <person name="Land M."/>
            <person name="Hauser L."/>
            <person name="Chang Y.J."/>
            <person name="Jeffries C.C."/>
            <person name="Saunders E."/>
            <person name="Chertkov O."/>
            <person name="Brettin T."/>
            <person name="Goker M."/>
            <person name="Rohde M."/>
            <person name="Bristow J."/>
            <person name="Eisen J.A."/>
            <person name="Markowitz V."/>
            <person name="Hugenholtz P."/>
            <person name="Kyrpides N.C."/>
            <person name="Klenk H.P."/>
            <person name="Detter J.C."/>
        </authorList>
    </citation>
    <scope>NUCLEOTIDE SEQUENCE [LARGE SCALE GENOMIC DNA]</scope>
    <source>
        <strain evidence="14">ATCC 13125 / DSM 2366 / CIP 104194 / JCM 7457 / NBRC 12017 / NCIMB 9290 / NRRL B-14731 / HIM 762-3</strain>
    </source>
</reference>
<dbReference type="HOGENOM" id="CLU_004317_0_2_10"/>
<dbReference type="Proteomes" id="UP000000852">
    <property type="component" value="Chromosome"/>
</dbReference>
<evidence type="ECO:0000256" key="6">
    <source>
        <dbReference type="ARBA" id="ARBA00023136"/>
    </source>
</evidence>
<gene>
    <name evidence="13" type="ordered locus">Phep_0770</name>
</gene>
<dbReference type="InterPro" id="IPR037066">
    <property type="entry name" value="Plug_dom_sf"/>
</dbReference>
<feature type="chain" id="PRO_5002973543" evidence="10">
    <location>
        <begin position="21"/>
        <end position="1080"/>
    </location>
</feature>
<dbReference type="eggNOG" id="COG4771">
    <property type="taxonomic scope" value="Bacteria"/>
</dbReference>
<feature type="domain" description="TonB-dependent receptor-like beta-barrel" evidence="11">
    <location>
        <begin position="412"/>
        <end position="814"/>
    </location>
</feature>
<evidence type="ECO:0000256" key="9">
    <source>
        <dbReference type="RuleBase" id="RU003357"/>
    </source>
</evidence>
<comment type="similarity">
    <text evidence="8 9">Belongs to the TonB-dependent receptor family.</text>
</comment>
<dbReference type="SUPFAM" id="SSF56935">
    <property type="entry name" value="Porins"/>
    <property type="match status" value="1"/>
</dbReference>
<organism evidence="13 14">
    <name type="scientific">Pedobacter heparinus (strain ATCC 13125 / DSM 2366 / CIP 104194 / JCM 7457 / NBRC 12017 / NCIMB 9290 / NRRL B-14731 / HIM 762-3)</name>
    <dbReference type="NCBI Taxonomy" id="485917"/>
    <lineage>
        <taxon>Bacteria</taxon>
        <taxon>Pseudomonadati</taxon>
        <taxon>Bacteroidota</taxon>
        <taxon>Sphingobacteriia</taxon>
        <taxon>Sphingobacteriales</taxon>
        <taxon>Sphingobacteriaceae</taxon>
        <taxon>Pedobacter</taxon>
    </lineage>
</organism>
<keyword evidence="3 8" id="KW-1134">Transmembrane beta strand</keyword>
<keyword evidence="2 8" id="KW-0813">Transport</keyword>
<keyword evidence="14" id="KW-1185">Reference proteome</keyword>
<dbReference type="Pfam" id="PF00593">
    <property type="entry name" value="TonB_dep_Rec_b-barrel"/>
    <property type="match status" value="1"/>
</dbReference>
<keyword evidence="7 8" id="KW-0998">Cell outer membrane</keyword>
<keyword evidence="6 8" id="KW-0472">Membrane</keyword>
<dbReference type="InterPro" id="IPR008969">
    <property type="entry name" value="CarboxyPept-like_regulatory"/>
</dbReference>
<dbReference type="Gene3D" id="2.170.130.10">
    <property type="entry name" value="TonB-dependent receptor, plug domain"/>
    <property type="match status" value="1"/>
</dbReference>
<feature type="domain" description="TonB-dependent receptor plug" evidence="12">
    <location>
        <begin position="119"/>
        <end position="225"/>
    </location>
</feature>
<dbReference type="EMBL" id="CP001681">
    <property type="protein sequence ID" value="ACU02992.1"/>
    <property type="molecule type" value="Genomic_DNA"/>
</dbReference>
<keyword evidence="13" id="KW-0675">Receptor</keyword>
<keyword evidence="4 8" id="KW-0812">Transmembrane</keyword>
<dbReference type="Gene3D" id="2.60.40.1120">
    <property type="entry name" value="Carboxypeptidase-like, regulatory domain"/>
    <property type="match status" value="1"/>
</dbReference>
<dbReference type="Pfam" id="PF13715">
    <property type="entry name" value="CarbopepD_reg_2"/>
    <property type="match status" value="1"/>
</dbReference>
<evidence type="ECO:0000259" key="12">
    <source>
        <dbReference type="Pfam" id="PF07715"/>
    </source>
</evidence>
<comment type="subcellular location">
    <subcellularLocation>
        <location evidence="1 8">Cell outer membrane</location>
        <topology evidence="1 8">Multi-pass membrane protein</topology>
    </subcellularLocation>
</comment>
<dbReference type="GO" id="GO:0009279">
    <property type="term" value="C:cell outer membrane"/>
    <property type="evidence" value="ECO:0007669"/>
    <property type="project" value="UniProtKB-SubCell"/>
</dbReference>
<dbReference type="eggNOG" id="COG1629">
    <property type="taxonomic scope" value="Bacteria"/>
</dbReference>
<evidence type="ECO:0000313" key="14">
    <source>
        <dbReference type="Proteomes" id="UP000000852"/>
    </source>
</evidence>
<dbReference type="InterPro" id="IPR023997">
    <property type="entry name" value="TonB-dep_OMP_SusC/RagA_CS"/>
</dbReference>
<dbReference type="FunFam" id="2.170.130.10:FF:000008">
    <property type="entry name" value="SusC/RagA family TonB-linked outer membrane protein"/>
    <property type="match status" value="1"/>
</dbReference>
<protein>
    <submittedName>
        <fullName evidence="13">TonB-dependent receptor</fullName>
    </submittedName>
</protein>
<dbReference type="KEGG" id="phe:Phep_0770"/>
<dbReference type="Gene3D" id="2.40.170.20">
    <property type="entry name" value="TonB-dependent receptor, beta-barrel domain"/>
    <property type="match status" value="1"/>
</dbReference>
<dbReference type="InterPro" id="IPR036942">
    <property type="entry name" value="Beta-barrel_TonB_sf"/>
</dbReference>
<keyword evidence="10" id="KW-0732">Signal</keyword>
<dbReference type="InterPro" id="IPR012910">
    <property type="entry name" value="Plug_dom"/>
</dbReference>
<keyword evidence="5 9" id="KW-0798">TonB box</keyword>
<evidence type="ECO:0000256" key="3">
    <source>
        <dbReference type="ARBA" id="ARBA00022452"/>
    </source>
</evidence>
<evidence type="ECO:0000256" key="8">
    <source>
        <dbReference type="PROSITE-ProRule" id="PRU01360"/>
    </source>
</evidence>